<evidence type="ECO:0000313" key="2">
    <source>
        <dbReference type="Proteomes" id="UP001396334"/>
    </source>
</evidence>
<keyword evidence="2" id="KW-1185">Reference proteome</keyword>
<sequence>MLQSLVVTVAPSVANVNVVFSICSSVAPPVLEEGTVVPMLNVENVKPAVDVPNGDVFSPAALNEEDVALVDTGTVEDDASVYDTEFPPLQSTSKVSKKKKKVYKNLWFYK</sequence>
<dbReference type="EMBL" id="JBBPBN010000024">
    <property type="protein sequence ID" value="KAK9009283.1"/>
    <property type="molecule type" value="Genomic_DNA"/>
</dbReference>
<comment type="caution">
    <text evidence="1">The sequence shown here is derived from an EMBL/GenBank/DDBJ whole genome shotgun (WGS) entry which is preliminary data.</text>
</comment>
<proteinExistence type="predicted"/>
<name>A0ABR2R8L2_9ROSI</name>
<reference evidence="1 2" key="1">
    <citation type="journal article" date="2024" name="G3 (Bethesda)">
        <title>Genome assembly of Hibiscus sabdariffa L. provides insights into metabolisms of medicinal natural products.</title>
        <authorList>
            <person name="Kim T."/>
        </authorList>
    </citation>
    <scope>NUCLEOTIDE SEQUENCE [LARGE SCALE GENOMIC DNA]</scope>
    <source>
        <strain evidence="1">TK-2024</strain>
        <tissue evidence="1">Old leaves</tissue>
    </source>
</reference>
<protein>
    <submittedName>
        <fullName evidence="1">Uncharacterized protein</fullName>
    </submittedName>
</protein>
<organism evidence="1 2">
    <name type="scientific">Hibiscus sabdariffa</name>
    <name type="common">roselle</name>
    <dbReference type="NCBI Taxonomy" id="183260"/>
    <lineage>
        <taxon>Eukaryota</taxon>
        <taxon>Viridiplantae</taxon>
        <taxon>Streptophyta</taxon>
        <taxon>Embryophyta</taxon>
        <taxon>Tracheophyta</taxon>
        <taxon>Spermatophyta</taxon>
        <taxon>Magnoliopsida</taxon>
        <taxon>eudicotyledons</taxon>
        <taxon>Gunneridae</taxon>
        <taxon>Pentapetalae</taxon>
        <taxon>rosids</taxon>
        <taxon>malvids</taxon>
        <taxon>Malvales</taxon>
        <taxon>Malvaceae</taxon>
        <taxon>Malvoideae</taxon>
        <taxon>Hibiscus</taxon>
    </lineage>
</organism>
<gene>
    <name evidence="1" type="ORF">V6N11_035825</name>
</gene>
<dbReference type="Proteomes" id="UP001396334">
    <property type="component" value="Unassembled WGS sequence"/>
</dbReference>
<accession>A0ABR2R8L2</accession>
<evidence type="ECO:0000313" key="1">
    <source>
        <dbReference type="EMBL" id="KAK9009283.1"/>
    </source>
</evidence>